<dbReference type="InterPro" id="IPR036097">
    <property type="entry name" value="HisK_dim/P_sf"/>
</dbReference>
<dbReference type="InterPro" id="IPR003594">
    <property type="entry name" value="HATPase_dom"/>
</dbReference>
<dbReference type="InterPro" id="IPR035965">
    <property type="entry name" value="PAS-like_dom_sf"/>
</dbReference>
<keyword evidence="4" id="KW-0808">Transferase</keyword>
<dbReference type="NCBIfam" id="TIGR00229">
    <property type="entry name" value="sensory_box"/>
    <property type="match status" value="1"/>
</dbReference>
<keyword evidence="8" id="KW-0902">Two-component regulatory system</keyword>
<feature type="domain" description="Response regulatory" evidence="11">
    <location>
        <begin position="16"/>
        <end position="133"/>
    </location>
</feature>
<feature type="domain" description="PAS" evidence="12">
    <location>
        <begin position="145"/>
        <end position="197"/>
    </location>
</feature>
<dbReference type="SUPFAM" id="SSF55874">
    <property type="entry name" value="ATPase domain of HSP90 chaperone/DNA topoisomerase II/histidine kinase"/>
    <property type="match status" value="1"/>
</dbReference>
<feature type="modified residue" description="4-aspartylphosphate" evidence="9">
    <location>
        <position position="65"/>
    </location>
</feature>
<dbReference type="InterPro" id="IPR004358">
    <property type="entry name" value="Sig_transdc_His_kin-like_C"/>
</dbReference>
<sequence>MRNFIAKLSSAVSQVNILMVDDRPENLIALEAILDAPHYTLFRAHSGEEALRHVLQTDFAVILLDVQMPGMNGFETARLIKMRERSKYVPIIFITAISQAAEHVNHGYSVGAIDYIFKPFHPETLKMKIEAFVQMYQYQEQIKLQNELLSVIGETSNDTIATVDEQGILQTINPSAAKMFGYPPSRLAGQPIDLIVPGLSAILAEKTDNGIRLIETTAVRKDGIPFPADIQFGAASVAGHPLFVCSIRDVTDRKLMEEERYRKMLDTMPCFVSLRSMVDKRYINVNESFLNAAGLHKEDVINQTADLLQYIVDNSGQDIHNPWKPERNVRIRYMTHSGDLREGLLSSERMIIHGEECLLSVITDISERVFLEKEMVRLDRLNLTGEMAAGIVHEIRNPMTTVRGFLQLSKSQPSKEYTDIMIEELDRVHSIVTEFLSVGSQAPTNRKLKQLNTVIETLFPLMQSKALTSNQEIVLDLAECPPLMLDEKELRQLILNLALNGLDAMSSGGALTIKTRFDGNEVVLEVKDQGSGIKEELLEKLGTPFFSTKQNGTGLGLSVCYGIAARHDAVIKVQTSDRGTTFFVHFCLGEESREQA</sequence>
<dbReference type="InterPro" id="IPR000014">
    <property type="entry name" value="PAS"/>
</dbReference>
<name>A0A4P6EVC4_9BACL</name>
<gene>
    <name evidence="13" type="ORF">ET464_08625</name>
</gene>
<evidence type="ECO:0000313" key="13">
    <source>
        <dbReference type="EMBL" id="QAY66465.1"/>
    </source>
</evidence>
<feature type="domain" description="Histidine kinase" evidence="10">
    <location>
        <begin position="390"/>
        <end position="590"/>
    </location>
</feature>
<dbReference type="PROSITE" id="PS50110">
    <property type="entry name" value="RESPONSE_REGULATORY"/>
    <property type="match status" value="1"/>
</dbReference>
<proteinExistence type="predicted"/>
<dbReference type="Gene3D" id="3.30.450.20">
    <property type="entry name" value="PAS domain"/>
    <property type="match status" value="2"/>
</dbReference>
<dbReference type="Gene3D" id="3.30.565.10">
    <property type="entry name" value="Histidine kinase-like ATPase, C-terminal domain"/>
    <property type="match status" value="1"/>
</dbReference>
<evidence type="ECO:0000256" key="4">
    <source>
        <dbReference type="ARBA" id="ARBA00022679"/>
    </source>
</evidence>
<keyword evidence="3 9" id="KW-0597">Phosphoprotein</keyword>
<keyword evidence="7" id="KW-0067">ATP-binding</keyword>
<dbReference type="SMART" id="SM00388">
    <property type="entry name" value="HisKA"/>
    <property type="match status" value="1"/>
</dbReference>
<evidence type="ECO:0000256" key="5">
    <source>
        <dbReference type="ARBA" id="ARBA00022741"/>
    </source>
</evidence>
<dbReference type="Pfam" id="PF02518">
    <property type="entry name" value="HATPase_c"/>
    <property type="match status" value="1"/>
</dbReference>
<dbReference type="GO" id="GO:0000155">
    <property type="term" value="F:phosphorelay sensor kinase activity"/>
    <property type="evidence" value="ECO:0007669"/>
    <property type="project" value="InterPro"/>
</dbReference>
<dbReference type="RefSeq" id="WP_129440079.1">
    <property type="nucleotide sequence ID" value="NZ_CP035492.1"/>
</dbReference>
<dbReference type="SUPFAM" id="SSF47384">
    <property type="entry name" value="Homodimeric domain of signal transducing histidine kinase"/>
    <property type="match status" value="1"/>
</dbReference>
<dbReference type="EMBL" id="CP035492">
    <property type="protein sequence ID" value="QAY66465.1"/>
    <property type="molecule type" value="Genomic_DNA"/>
</dbReference>
<dbReference type="Pfam" id="PF00512">
    <property type="entry name" value="HisKA"/>
    <property type="match status" value="1"/>
</dbReference>
<evidence type="ECO:0000256" key="9">
    <source>
        <dbReference type="PROSITE-ProRule" id="PRU00169"/>
    </source>
</evidence>
<dbReference type="InterPro" id="IPR011006">
    <property type="entry name" value="CheY-like_superfamily"/>
</dbReference>
<reference evidence="13 14" key="1">
    <citation type="submission" date="2019-01" db="EMBL/GenBank/DDBJ databases">
        <title>Genome sequencing of strain FW100M-2.</title>
        <authorList>
            <person name="Heo J."/>
            <person name="Kim S.-J."/>
            <person name="Kim J.-S."/>
            <person name="Hong S.-B."/>
            <person name="Kwon S.-W."/>
        </authorList>
    </citation>
    <scope>NUCLEOTIDE SEQUENCE [LARGE SCALE GENOMIC DNA]</scope>
    <source>
        <strain evidence="13 14">FW100M-2</strain>
    </source>
</reference>
<evidence type="ECO:0000259" key="10">
    <source>
        <dbReference type="PROSITE" id="PS50109"/>
    </source>
</evidence>
<comment type="catalytic activity">
    <reaction evidence="1">
        <text>ATP + protein L-histidine = ADP + protein N-phospho-L-histidine.</text>
        <dbReference type="EC" id="2.7.13.3"/>
    </reaction>
</comment>
<dbReference type="Pfam" id="PF13426">
    <property type="entry name" value="PAS_9"/>
    <property type="match status" value="2"/>
</dbReference>
<dbReference type="PROSITE" id="PS50109">
    <property type="entry name" value="HIS_KIN"/>
    <property type="match status" value="1"/>
</dbReference>
<dbReference type="InterPro" id="IPR036890">
    <property type="entry name" value="HATPase_C_sf"/>
</dbReference>
<evidence type="ECO:0000259" key="12">
    <source>
        <dbReference type="PROSITE" id="PS50112"/>
    </source>
</evidence>
<dbReference type="GO" id="GO:0005524">
    <property type="term" value="F:ATP binding"/>
    <property type="evidence" value="ECO:0007669"/>
    <property type="project" value="UniProtKB-KW"/>
</dbReference>
<evidence type="ECO:0000256" key="3">
    <source>
        <dbReference type="ARBA" id="ARBA00022553"/>
    </source>
</evidence>
<dbReference type="Pfam" id="PF00072">
    <property type="entry name" value="Response_reg"/>
    <property type="match status" value="1"/>
</dbReference>
<dbReference type="Gene3D" id="1.10.287.130">
    <property type="match status" value="1"/>
</dbReference>
<dbReference type="KEGG" id="pprt:ET464_08625"/>
<accession>A0A4P6EVC4</accession>
<evidence type="ECO:0000259" key="11">
    <source>
        <dbReference type="PROSITE" id="PS50110"/>
    </source>
</evidence>
<dbReference type="SUPFAM" id="SSF52172">
    <property type="entry name" value="CheY-like"/>
    <property type="match status" value="1"/>
</dbReference>
<protein>
    <recommendedName>
        <fullName evidence="2">histidine kinase</fullName>
        <ecNumber evidence="2">2.7.13.3</ecNumber>
    </recommendedName>
</protein>
<dbReference type="InterPro" id="IPR001789">
    <property type="entry name" value="Sig_transdc_resp-reg_receiver"/>
</dbReference>
<keyword evidence="6" id="KW-0418">Kinase</keyword>
<dbReference type="CDD" id="cd00130">
    <property type="entry name" value="PAS"/>
    <property type="match status" value="1"/>
</dbReference>
<keyword evidence="5" id="KW-0547">Nucleotide-binding</keyword>
<dbReference type="PRINTS" id="PR00344">
    <property type="entry name" value="BCTRLSENSOR"/>
</dbReference>
<dbReference type="Gene3D" id="3.40.50.2300">
    <property type="match status" value="1"/>
</dbReference>
<dbReference type="InterPro" id="IPR005467">
    <property type="entry name" value="His_kinase_dom"/>
</dbReference>
<dbReference type="CDD" id="cd00082">
    <property type="entry name" value="HisKA"/>
    <property type="match status" value="1"/>
</dbReference>
<evidence type="ECO:0000256" key="2">
    <source>
        <dbReference type="ARBA" id="ARBA00012438"/>
    </source>
</evidence>
<dbReference type="SUPFAM" id="SSF55785">
    <property type="entry name" value="PYP-like sensor domain (PAS domain)"/>
    <property type="match status" value="2"/>
</dbReference>
<dbReference type="SMART" id="SM00387">
    <property type="entry name" value="HATPase_c"/>
    <property type="match status" value="1"/>
</dbReference>
<evidence type="ECO:0000256" key="8">
    <source>
        <dbReference type="ARBA" id="ARBA00023012"/>
    </source>
</evidence>
<evidence type="ECO:0000256" key="6">
    <source>
        <dbReference type="ARBA" id="ARBA00022777"/>
    </source>
</evidence>
<evidence type="ECO:0000256" key="7">
    <source>
        <dbReference type="ARBA" id="ARBA00022840"/>
    </source>
</evidence>
<dbReference type="Proteomes" id="UP000293568">
    <property type="component" value="Chromosome"/>
</dbReference>
<dbReference type="EC" id="2.7.13.3" evidence="2"/>
<evidence type="ECO:0000256" key="1">
    <source>
        <dbReference type="ARBA" id="ARBA00000085"/>
    </source>
</evidence>
<organism evidence="13 14">
    <name type="scientific">Paenibacillus protaetiae</name>
    <dbReference type="NCBI Taxonomy" id="2509456"/>
    <lineage>
        <taxon>Bacteria</taxon>
        <taxon>Bacillati</taxon>
        <taxon>Bacillota</taxon>
        <taxon>Bacilli</taxon>
        <taxon>Bacillales</taxon>
        <taxon>Paenibacillaceae</taxon>
        <taxon>Paenibacillus</taxon>
    </lineage>
</organism>
<dbReference type="SMART" id="SM00091">
    <property type="entry name" value="PAS"/>
    <property type="match status" value="2"/>
</dbReference>
<dbReference type="PANTHER" id="PTHR43065">
    <property type="entry name" value="SENSOR HISTIDINE KINASE"/>
    <property type="match status" value="1"/>
</dbReference>
<dbReference type="PROSITE" id="PS50112">
    <property type="entry name" value="PAS"/>
    <property type="match status" value="1"/>
</dbReference>
<keyword evidence="14" id="KW-1185">Reference proteome</keyword>
<evidence type="ECO:0000313" key="14">
    <source>
        <dbReference type="Proteomes" id="UP000293568"/>
    </source>
</evidence>
<dbReference type="SMART" id="SM00086">
    <property type="entry name" value="PAC"/>
    <property type="match status" value="2"/>
</dbReference>
<dbReference type="AlphaFoldDB" id="A0A4P6EVC4"/>
<dbReference type="InterPro" id="IPR001610">
    <property type="entry name" value="PAC"/>
</dbReference>
<dbReference type="PANTHER" id="PTHR43065:SF46">
    <property type="entry name" value="C4-DICARBOXYLATE TRANSPORT SENSOR PROTEIN DCTB"/>
    <property type="match status" value="1"/>
</dbReference>
<dbReference type="OrthoDB" id="9759607at2"/>
<dbReference type="InterPro" id="IPR003661">
    <property type="entry name" value="HisK_dim/P_dom"/>
</dbReference>
<dbReference type="SMART" id="SM00448">
    <property type="entry name" value="REC"/>
    <property type="match status" value="1"/>
</dbReference>